<feature type="transmembrane region" description="Helical" evidence="7">
    <location>
        <begin position="308"/>
        <end position="327"/>
    </location>
</feature>
<organism evidence="8 9">
    <name type="scientific">Actinoallomurus vinaceus</name>
    <dbReference type="NCBI Taxonomy" id="1080074"/>
    <lineage>
        <taxon>Bacteria</taxon>
        <taxon>Bacillati</taxon>
        <taxon>Actinomycetota</taxon>
        <taxon>Actinomycetes</taxon>
        <taxon>Streptosporangiales</taxon>
        <taxon>Thermomonosporaceae</taxon>
        <taxon>Actinoallomurus</taxon>
    </lineage>
</organism>
<keyword evidence="9" id="KW-1185">Reference proteome</keyword>
<evidence type="ECO:0000256" key="4">
    <source>
        <dbReference type="ARBA" id="ARBA00022692"/>
    </source>
</evidence>
<feature type="transmembrane region" description="Helical" evidence="7">
    <location>
        <begin position="46"/>
        <end position="68"/>
    </location>
</feature>
<dbReference type="EMBL" id="BAABHK010000013">
    <property type="protein sequence ID" value="GAA4634227.1"/>
    <property type="molecule type" value="Genomic_DNA"/>
</dbReference>
<feature type="transmembrane region" description="Helical" evidence="7">
    <location>
        <begin position="247"/>
        <end position="267"/>
    </location>
</feature>
<proteinExistence type="predicted"/>
<evidence type="ECO:0000256" key="3">
    <source>
        <dbReference type="ARBA" id="ARBA00022475"/>
    </source>
</evidence>
<keyword evidence="5 7" id="KW-1133">Transmembrane helix</keyword>
<feature type="transmembrane region" description="Helical" evidence="7">
    <location>
        <begin position="279"/>
        <end position="296"/>
    </location>
</feature>
<feature type="transmembrane region" description="Helical" evidence="7">
    <location>
        <begin position="103"/>
        <end position="125"/>
    </location>
</feature>
<evidence type="ECO:0000256" key="6">
    <source>
        <dbReference type="ARBA" id="ARBA00023136"/>
    </source>
</evidence>
<feature type="transmembrane region" description="Helical" evidence="7">
    <location>
        <begin position="207"/>
        <end position="227"/>
    </location>
</feature>
<feature type="transmembrane region" description="Helical" evidence="7">
    <location>
        <begin position="164"/>
        <end position="186"/>
    </location>
</feature>
<evidence type="ECO:0000256" key="5">
    <source>
        <dbReference type="ARBA" id="ARBA00022989"/>
    </source>
</evidence>
<dbReference type="InterPro" id="IPR036259">
    <property type="entry name" value="MFS_trans_sf"/>
</dbReference>
<keyword evidence="2" id="KW-0813">Transport</keyword>
<name>A0ABP8UNH0_9ACTN</name>
<comment type="subcellular location">
    <subcellularLocation>
        <location evidence="1">Cell membrane</location>
        <topology evidence="1">Multi-pass membrane protein</topology>
    </subcellularLocation>
</comment>
<dbReference type="InterPro" id="IPR011701">
    <property type="entry name" value="MFS"/>
</dbReference>
<feature type="transmembrane region" description="Helical" evidence="7">
    <location>
        <begin position="137"/>
        <end position="158"/>
    </location>
</feature>
<evidence type="ECO:0000313" key="8">
    <source>
        <dbReference type="EMBL" id="GAA4634227.1"/>
    </source>
</evidence>
<comment type="caution">
    <text evidence="8">The sequence shown here is derived from an EMBL/GenBank/DDBJ whole genome shotgun (WGS) entry which is preliminary data.</text>
</comment>
<dbReference type="SUPFAM" id="SSF103473">
    <property type="entry name" value="MFS general substrate transporter"/>
    <property type="match status" value="1"/>
</dbReference>
<gene>
    <name evidence="8" type="ORF">GCM10023196_074890</name>
</gene>
<reference evidence="9" key="1">
    <citation type="journal article" date="2019" name="Int. J. Syst. Evol. Microbiol.">
        <title>The Global Catalogue of Microorganisms (GCM) 10K type strain sequencing project: providing services to taxonomists for standard genome sequencing and annotation.</title>
        <authorList>
            <consortium name="The Broad Institute Genomics Platform"/>
            <consortium name="The Broad Institute Genome Sequencing Center for Infectious Disease"/>
            <person name="Wu L."/>
            <person name="Ma J."/>
        </authorList>
    </citation>
    <scope>NUCLEOTIDE SEQUENCE [LARGE SCALE GENOMIC DNA]</scope>
    <source>
        <strain evidence="9">JCM 17939</strain>
    </source>
</reference>
<feature type="transmembrane region" description="Helical" evidence="7">
    <location>
        <begin position="347"/>
        <end position="366"/>
    </location>
</feature>
<evidence type="ECO:0000256" key="1">
    <source>
        <dbReference type="ARBA" id="ARBA00004651"/>
    </source>
</evidence>
<dbReference type="Pfam" id="PF07690">
    <property type="entry name" value="MFS_1"/>
    <property type="match status" value="1"/>
</dbReference>
<dbReference type="InterPro" id="IPR050171">
    <property type="entry name" value="MFS_Transporters"/>
</dbReference>
<dbReference type="Proteomes" id="UP001501442">
    <property type="component" value="Unassembled WGS sequence"/>
</dbReference>
<dbReference type="RefSeq" id="WP_345437199.1">
    <property type="nucleotide sequence ID" value="NZ_BAABHK010000013.1"/>
</dbReference>
<accession>A0ABP8UNH0</accession>
<keyword evidence="4 7" id="KW-0812">Transmembrane</keyword>
<keyword evidence="6 7" id="KW-0472">Membrane</keyword>
<feature type="transmembrane region" description="Helical" evidence="7">
    <location>
        <begin position="378"/>
        <end position="397"/>
    </location>
</feature>
<evidence type="ECO:0000313" key="9">
    <source>
        <dbReference type="Proteomes" id="UP001501442"/>
    </source>
</evidence>
<protein>
    <submittedName>
        <fullName evidence="8">MFS transporter</fullName>
    </submittedName>
</protein>
<dbReference type="PANTHER" id="PTHR23517:SF2">
    <property type="entry name" value="MULTIDRUG RESISTANCE PROTEIN MDTH"/>
    <property type="match status" value="1"/>
</dbReference>
<evidence type="ECO:0000256" key="2">
    <source>
        <dbReference type="ARBA" id="ARBA00022448"/>
    </source>
</evidence>
<evidence type="ECO:0000256" key="7">
    <source>
        <dbReference type="SAM" id="Phobius"/>
    </source>
</evidence>
<dbReference type="Gene3D" id="1.20.1250.20">
    <property type="entry name" value="MFS general substrate transporter like domains"/>
    <property type="match status" value="1"/>
</dbReference>
<keyword evidence="3" id="KW-1003">Cell membrane</keyword>
<sequence>MIATVRGFMSMGRPAKVLLINESGETAGLLMLAPYLADHLTHRIGLAVWLVGILLGLRHFSEGLFAFVGTLGDRVGYKPMLVAGCGLEALGCALFGLSTSVPWLIGAALFSGLARALFVPARRAYLAQVETDRKVEAFALASVCRRVGLLIGPLIGILLVDAGFETLCVAAAGVFAALTLAQWWLLPACSGAHAGSERPLWAEWRDALGDRVFIAFATTMFASYSLVYQLTFGLPIEVRHVSGGRGGITALFVLSALLGLVGQVRLTQWCERRWTPGQVMVRGLIVMGVAFVPLMLPPPHGGPLIRLLPILLCAAILTVGTMMVFPFEMATIADLAGDRGVGTYYSVNNLLSGVGAVFGNLLSAAAMGLSRALNVAGLPWLVLLVLSVFSATALTFVNRSGRLPTGRLAEAQVGTAP</sequence>
<dbReference type="PANTHER" id="PTHR23517">
    <property type="entry name" value="RESISTANCE PROTEIN MDTM, PUTATIVE-RELATED-RELATED"/>
    <property type="match status" value="1"/>
</dbReference>